<evidence type="ECO:0000313" key="3">
    <source>
        <dbReference type="Proteomes" id="UP000681720"/>
    </source>
</evidence>
<sequence>SANMPAVSDRESHAIADIELCGERYGKSFFELCKPLDMVGEWPDFFAADNNDGSLALGSSKAA</sequence>
<evidence type="ECO:0000313" key="1">
    <source>
        <dbReference type="EMBL" id="CAF4635826.1"/>
    </source>
</evidence>
<comment type="caution">
    <text evidence="2">The sequence shown here is derived from an EMBL/GenBank/DDBJ whole genome shotgun (WGS) entry which is preliminary data.</text>
</comment>
<dbReference type="Proteomes" id="UP000681720">
    <property type="component" value="Unassembled WGS sequence"/>
</dbReference>
<dbReference type="EMBL" id="CAJOBJ010112052">
    <property type="protein sequence ID" value="CAF4635826.1"/>
    <property type="molecule type" value="Genomic_DNA"/>
</dbReference>
<dbReference type="AlphaFoldDB" id="A0A8S2ZY05"/>
<protein>
    <submittedName>
        <fullName evidence="2">Uncharacterized protein</fullName>
    </submittedName>
</protein>
<dbReference type="EMBL" id="CAJOBJ010120150">
    <property type="protein sequence ID" value="CAF4672153.1"/>
    <property type="molecule type" value="Genomic_DNA"/>
</dbReference>
<evidence type="ECO:0000313" key="2">
    <source>
        <dbReference type="EMBL" id="CAF4672153.1"/>
    </source>
</evidence>
<proteinExistence type="predicted"/>
<name>A0A8S2ZY05_9BILA</name>
<reference evidence="2" key="1">
    <citation type="submission" date="2021-02" db="EMBL/GenBank/DDBJ databases">
        <authorList>
            <person name="Nowell W R."/>
        </authorList>
    </citation>
    <scope>NUCLEOTIDE SEQUENCE</scope>
</reference>
<gene>
    <name evidence="1" type="ORF">GIL414_LOCUS40413</name>
    <name evidence="2" type="ORF">GIL414_LOCUS41933</name>
</gene>
<accession>A0A8S2ZY05</accession>
<organism evidence="2 3">
    <name type="scientific">Rotaria magnacalcarata</name>
    <dbReference type="NCBI Taxonomy" id="392030"/>
    <lineage>
        <taxon>Eukaryota</taxon>
        <taxon>Metazoa</taxon>
        <taxon>Spiralia</taxon>
        <taxon>Gnathifera</taxon>
        <taxon>Rotifera</taxon>
        <taxon>Eurotatoria</taxon>
        <taxon>Bdelloidea</taxon>
        <taxon>Philodinida</taxon>
        <taxon>Philodinidae</taxon>
        <taxon>Rotaria</taxon>
    </lineage>
</organism>
<feature type="non-terminal residue" evidence="2">
    <location>
        <position position="1"/>
    </location>
</feature>